<gene>
    <name evidence="1" type="ORF">IAA98_00530</name>
</gene>
<dbReference type="AlphaFoldDB" id="A0A9D1GVZ9"/>
<comment type="caution">
    <text evidence="1">The sequence shown here is derived from an EMBL/GenBank/DDBJ whole genome shotgun (WGS) entry which is preliminary data.</text>
</comment>
<name>A0A9D1GVZ9_9ACTN</name>
<organism evidence="1 2">
    <name type="scientific">Candidatus Avipropionibacterium avicola</name>
    <dbReference type="NCBI Taxonomy" id="2840701"/>
    <lineage>
        <taxon>Bacteria</taxon>
        <taxon>Bacillati</taxon>
        <taxon>Actinomycetota</taxon>
        <taxon>Actinomycetes</taxon>
        <taxon>Propionibacteriales</taxon>
        <taxon>Propionibacteriaceae</taxon>
        <taxon>Propionibacteriaceae incertae sedis</taxon>
        <taxon>Candidatus Avipropionibacterium</taxon>
    </lineage>
</organism>
<proteinExistence type="predicted"/>
<evidence type="ECO:0000313" key="1">
    <source>
        <dbReference type="EMBL" id="HIT74053.1"/>
    </source>
</evidence>
<accession>A0A9D1GVZ9</accession>
<protein>
    <submittedName>
        <fullName evidence="1">3-methyladenine DNA glycosylase</fullName>
    </submittedName>
</protein>
<sequence>MQGRMGAVSRTVLSPDVWRARRHAHRERVDRTLAGHRERADHHVLHPVEDFLFEYYRTKPVHLSRWSPGHGVVLGGEPVGLDQLPLQACDGGHEVDAAALEHRRDGLAWIHTLLQRTGTRAPSFGCFGLHEWAMLHRTDQPRHRQLGLRLDADEVARIVEERGVRCTHVDAFRFFTPSARPLNQRPLSRATQIEDDQPGCLHVTMDLYKWATKLGPLAPSELVMDCFDLAMDVRWVDMRASPYDLGALPDPAGQIRTTAAIPIETPRGRADYVELQQGFSERAVPLRSRLTQVYGSVLDELTLATR</sequence>
<dbReference type="EMBL" id="DVLP01000019">
    <property type="protein sequence ID" value="HIT74053.1"/>
    <property type="molecule type" value="Genomic_DNA"/>
</dbReference>
<reference evidence="1" key="2">
    <citation type="journal article" date="2021" name="PeerJ">
        <title>Extensive microbial diversity within the chicken gut microbiome revealed by metagenomics and culture.</title>
        <authorList>
            <person name="Gilroy R."/>
            <person name="Ravi A."/>
            <person name="Getino M."/>
            <person name="Pursley I."/>
            <person name="Horton D.L."/>
            <person name="Alikhan N.F."/>
            <person name="Baker D."/>
            <person name="Gharbi K."/>
            <person name="Hall N."/>
            <person name="Watson M."/>
            <person name="Adriaenssens E.M."/>
            <person name="Foster-Nyarko E."/>
            <person name="Jarju S."/>
            <person name="Secka A."/>
            <person name="Antonio M."/>
            <person name="Oren A."/>
            <person name="Chaudhuri R.R."/>
            <person name="La Ragione R."/>
            <person name="Hildebrand F."/>
            <person name="Pallen M.J."/>
        </authorList>
    </citation>
    <scope>NUCLEOTIDE SEQUENCE</scope>
    <source>
        <strain evidence="1">ChiGjej1B1-24693</strain>
    </source>
</reference>
<evidence type="ECO:0000313" key="2">
    <source>
        <dbReference type="Proteomes" id="UP000886842"/>
    </source>
</evidence>
<dbReference type="Proteomes" id="UP000886842">
    <property type="component" value="Unassembled WGS sequence"/>
</dbReference>
<reference evidence="1" key="1">
    <citation type="submission" date="2020-10" db="EMBL/GenBank/DDBJ databases">
        <authorList>
            <person name="Gilroy R."/>
        </authorList>
    </citation>
    <scope>NUCLEOTIDE SEQUENCE</scope>
    <source>
        <strain evidence="1">ChiGjej1B1-24693</strain>
    </source>
</reference>